<dbReference type="OrthoDB" id="3565477at2759"/>
<evidence type="ECO:0008006" key="5">
    <source>
        <dbReference type="Google" id="ProtNLM"/>
    </source>
</evidence>
<keyword evidence="1" id="KW-1133">Transmembrane helix</keyword>
<dbReference type="Proteomes" id="UP000248349">
    <property type="component" value="Unassembled WGS sequence"/>
</dbReference>
<evidence type="ECO:0000313" key="4">
    <source>
        <dbReference type="Proteomes" id="UP000248349"/>
    </source>
</evidence>
<dbReference type="RefSeq" id="XP_025426760.1">
    <property type="nucleotide sequence ID" value="XM_025577714.1"/>
</dbReference>
<dbReference type="STRING" id="1450539.A0A318ZKL8"/>
<dbReference type="GeneID" id="37078943"/>
<keyword evidence="1" id="KW-0812">Transmembrane</keyword>
<organism evidence="3 4">
    <name type="scientific">Aspergillus saccharolyticus JOP 1030-1</name>
    <dbReference type="NCBI Taxonomy" id="1450539"/>
    <lineage>
        <taxon>Eukaryota</taxon>
        <taxon>Fungi</taxon>
        <taxon>Dikarya</taxon>
        <taxon>Ascomycota</taxon>
        <taxon>Pezizomycotina</taxon>
        <taxon>Eurotiomycetes</taxon>
        <taxon>Eurotiomycetidae</taxon>
        <taxon>Eurotiales</taxon>
        <taxon>Aspergillaceae</taxon>
        <taxon>Aspergillus</taxon>
        <taxon>Aspergillus subgen. Circumdati</taxon>
    </lineage>
</organism>
<dbReference type="Gene3D" id="2.60.120.260">
    <property type="entry name" value="Galactose-binding domain-like"/>
    <property type="match status" value="1"/>
</dbReference>
<evidence type="ECO:0000313" key="3">
    <source>
        <dbReference type="EMBL" id="PYH40778.1"/>
    </source>
</evidence>
<reference evidence="3 4" key="1">
    <citation type="submission" date="2016-12" db="EMBL/GenBank/DDBJ databases">
        <title>The genomes of Aspergillus section Nigri reveals drivers in fungal speciation.</title>
        <authorList>
            <consortium name="DOE Joint Genome Institute"/>
            <person name="Vesth T.C."/>
            <person name="Nybo J."/>
            <person name="Theobald S."/>
            <person name="Brandl J."/>
            <person name="Frisvad J.C."/>
            <person name="Nielsen K.F."/>
            <person name="Lyhne E.K."/>
            <person name="Kogle M.E."/>
            <person name="Kuo A."/>
            <person name="Riley R."/>
            <person name="Clum A."/>
            <person name="Nolan M."/>
            <person name="Lipzen A."/>
            <person name="Salamov A."/>
            <person name="Henrissat B."/>
            <person name="Wiebenga A."/>
            <person name="De Vries R.P."/>
            <person name="Grigoriev I.V."/>
            <person name="Mortensen U.H."/>
            <person name="Andersen M.R."/>
            <person name="Baker S.E."/>
        </authorList>
    </citation>
    <scope>NUCLEOTIDE SEQUENCE [LARGE SCALE GENOMIC DNA]</scope>
    <source>
        <strain evidence="3 4">JOP 1030-1</strain>
    </source>
</reference>
<keyword evidence="1" id="KW-0472">Membrane</keyword>
<feature type="chain" id="PRO_5016334828" description="CBM-cenC domain-containing protein" evidence="2">
    <location>
        <begin position="24"/>
        <end position="557"/>
    </location>
</feature>
<keyword evidence="4" id="KW-1185">Reference proteome</keyword>
<evidence type="ECO:0000256" key="2">
    <source>
        <dbReference type="SAM" id="SignalP"/>
    </source>
</evidence>
<protein>
    <recommendedName>
        <fullName evidence="5">CBM-cenC domain-containing protein</fullName>
    </recommendedName>
</protein>
<name>A0A318ZKL8_9EURO</name>
<feature type="transmembrane region" description="Helical" evidence="1">
    <location>
        <begin position="532"/>
        <end position="552"/>
    </location>
</feature>
<accession>A0A318ZKL8</accession>
<keyword evidence="2" id="KW-0732">Signal</keyword>
<dbReference type="EMBL" id="KZ821277">
    <property type="protein sequence ID" value="PYH40778.1"/>
    <property type="molecule type" value="Genomic_DNA"/>
</dbReference>
<feature type="transmembrane region" description="Helical" evidence="1">
    <location>
        <begin position="508"/>
        <end position="525"/>
    </location>
</feature>
<gene>
    <name evidence="3" type="ORF">BP01DRAFT_387083</name>
</gene>
<evidence type="ECO:0000256" key="1">
    <source>
        <dbReference type="SAM" id="Phobius"/>
    </source>
</evidence>
<proteinExistence type="predicted"/>
<sequence length="557" mass="58503">MPRLQSLVSLLLLSHSLLPVVSAGTTEVVTCATSTPNPFSNPSFESGIAGWGFASGTSGNVISGDAADGSLFVETSATSTSVTVLLYQRSSAFITNGQYAGSFQYRIKPTSSHASMTCYIKAYMDSFTTAGLLGSATQSVSSSTVGWSTLSFSYYPTTSGTHTFEIYGYCTGTTEYSGAAIDLDNVQFIGPAVTSCSTQTITLTPTVTPTTAAIPTTPIEISSSQVPFPSPLSSSVASFPSPQTQHRSVPAVSPFSTVAVSIPSSSGAATLSSFSSAVSLLGSPVTIPSPSSSGAVSIAPSASGVTRSSSTVITAASSVTPLPHSGSGVIASHAGQTSGTPSTRRTTYVTATITVSETICSTSVSQAQSTAIMTAPEAPSQSNAGVTEGRSITSTVLSTRTATITACPSTVTDCPASAKSTYLTTETLVVSTTICPVTMFQSEPTPGASEHDFDYPKYPYRNGHGVSLRRLGLPCFCKEHFCYYRDSGCLNYSVPGDCFCDSPSDGEYWIEFWLLCGLCLFWLLWGLCFFWLLWGLCFLWLLYGLYLFWLLWGLCLF</sequence>
<dbReference type="AlphaFoldDB" id="A0A318ZKL8"/>
<feature type="signal peptide" evidence="2">
    <location>
        <begin position="1"/>
        <end position="23"/>
    </location>
</feature>